<gene>
    <name evidence="1" type="ORF">XM38_017370</name>
</gene>
<sequence length="217" mass="24761">MASAELKQTLQDILPDLIANDPAIRDFVLRTVSDYYAGKVDTESRFDRVLAELQRDREDNTRQWHEQHQHNRDVLAELKRHDQRHDSTIGALGSRWGLYSEASFRNALKGILEESFGVQVLNINDFDDTGEVFGRPDQVELDIIIKNGDVLICEIKSSLSKADMYTCDRKTTFYQKHHQRPVSRKLVISPMVDDRALPVAAALGIEVYSYADAVENL</sequence>
<dbReference type="Pfam" id="PF12644">
    <property type="entry name" value="DUF3782"/>
    <property type="match status" value="1"/>
</dbReference>
<dbReference type="EMBL" id="CP021983">
    <property type="protein sequence ID" value="ASC70790.1"/>
    <property type="molecule type" value="Genomic_DNA"/>
</dbReference>
<dbReference type="InterPro" id="IPR024271">
    <property type="entry name" value="DUF3782"/>
</dbReference>
<evidence type="ECO:0000313" key="1">
    <source>
        <dbReference type="EMBL" id="ASC70790.1"/>
    </source>
</evidence>
<dbReference type="PANTHER" id="PTHR34314">
    <property type="entry name" value="CRENARCHAEAL PROTEIN, PUTATIVE-RELATED"/>
    <property type="match status" value="1"/>
</dbReference>
<dbReference type="OrthoDB" id="572106at2"/>
<dbReference type="SUPFAM" id="SSF52980">
    <property type="entry name" value="Restriction endonuclease-like"/>
    <property type="match status" value="1"/>
</dbReference>
<dbReference type="Proteomes" id="UP000191901">
    <property type="component" value="Chromosome"/>
</dbReference>
<accession>A0A1Z3HKG3</accession>
<proteinExistence type="predicted"/>
<reference evidence="1 2" key="1">
    <citation type="journal article" date="2016" name="Biochim. Biophys. Acta">
        <title>Characterization of red-shifted phycobilisomes isolated from the chlorophyll f-containing cyanobacterium Halomicronema hongdechloris.</title>
        <authorList>
            <person name="Li Y."/>
            <person name="Lin Y."/>
            <person name="Garvey C.J."/>
            <person name="Birch D."/>
            <person name="Corkery R.W."/>
            <person name="Loughlin P.C."/>
            <person name="Scheer H."/>
            <person name="Willows R.D."/>
            <person name="Chen M."/>
        </authorList>
    </citation>
    <scope>NUCLEOTIDE SEQUENCE [LARGE SCALE GENOMIC DNA]</scope>
    <source>
        <strain evidence="1 2">C2206</strain>
    </source>
</reference>
<dbReference type="PANTHER" id="PTHR34314:SF6">
    <property type="entry name" value="DUF3782 DOMAIN-CONTAINING PROTEIN"/>
    <property type="match status" value="1"/>
</dbReference>
<dbReference type="KEGG" id="hhg:XM38_017370"/>
<organism evidence="1 2">
    <name type="scientific">Halomicronema hongdechloris C2206</name>
    <dbReference type="NCBI Taxonomy" id="1641165"/>
    <lineage>
        <taxon>Bacteria</taxon>
        <taxon>Bacillati</taxon>
        <taxon>Cyanobacteriota</taxon>
        <taxon>Cyanophyceae</taxon>
        <taxon>Nodosilineales</taxon>
        <taxon>Nodosilineaceae</taxon>
        <taxon>Halomicronema</taxon>
    </lineage>
</organism>
<name>A0A1Z3HKG3_9CYAN</name>
<dbReference type="STRING" id="1641165.XM38_17635"/>
<keyword evidence="2" id="KW-1185">Reference proteome</keyword>
<dbReference type="InterPro" id="IPR011335">
    <property type="entry name" value="Restrct_endonuc-II-like"/>
</dbReference>
<protein>
    <recommendedName>
        <fullName evidence="3">DUF3782 domain-containing protein</fullName>
    </recommendedName>
</protein>
<dbReference type="InterPro" id="IPR012431">
    <property type="entry name" value="PDDEXK_10"/>
</dbReference>
<evidence type="ECO:0000313" key="2">
    <source>
        <dbReference type="Proteomes" id="UP000191901"/>
    </source>
</evidence>
<evidence type="ECO:0008006" key="3">
    <source>
        <dbReference type="Google" id="ProtNLM"/>
    </source>
</evidence>
<dbReference type="Pfam" id="PF07788">
    <property type="entry name" value="PDDEXK_10"/>
    <property type="match status" value="1"/>
</dbReference>
<dbReference type="AlphaFoldDB" id="A0A1Z3HKG3"/>
<dbReference type="RefSeq" id="WP_080811346.1">
    <property type="nucleotide sequence ID" value="NZ_CP021983.2"/>
</dbReference>